<dbReference type="GeneID" id="104731805"/>
<keyword evidence="3 6" id="KW-0812">Transmembrane</keyword>
<keyword evidence="5 6" id="KW-0472">Membrane</keyword>
<name>A0ABM0V1X7_CAMSA</name>
<dbReference type="PANTHER" id="PTHR23291:SF32">
    <property type="entry name" value="BAX INHIBITOR 1"/>
    <property type="match status" value="1"/>
</dbReference>
<comment type="similarity">
    <text evidence="2 6">Belongs to the BI1 family.</text>
</comment>
<evidence type="ECO:0000256" key="4">
    <source>
        <dbReference type="ARBA" id="ARBA00022989"/>
    </source>
</evidence>
<evidence type="ECO:0000256" key="1">
    <source>
        <dbReference type="ARBA" id="ARBA00004141"/>
    </source>
</evidence>
<feature type="transmembrane region" description="Helical" evidence="6">
    <location>
        <begin position="140"/>
        <end position="157"/>
    </location>
</feature>
<sequence>MDSQSQNSRIWSYESLTNFHDFSPAVQSHLKRVYLTLCCALLVSAYGAYLHMLYNIGGQVTTLGFTGTMFWLRFTPSYAPLSKRRSVLFLYSLLKGASVGTVIKVVINFDSSVLITAFVGTAVVFACFSAAAMLARRREYLYLGASISCCMSIFWLVKIASKIFGGSAFVFMFEQYLGLFLFVGYIVVDTQIIIEKAHRGDMDYVQHSFTFFTDLASLFVRVIVLNMFKKMKKRRKN</sequence>
<keyword evidence="4 6" id="KW-1133">Transmembrane helix</keyword>
<feature type="transmembrane region" description="Helical" evidence="6">
    <location>
        <begin position="33"/>
        <end position="50"/>
    </location>
</feature>
<evidence type="ECO:0000313" key="8">
    <source>
        <dbReference type="RefSeq" id="XP_010449593.1"/>
    </source>
</evidence>
<dbReference type="InterPro" id="IPR006214">
    <property type="entry name" value="Bax_inhibitor_1-related"/>
</dbReference>
<reference evidence="7" key="1">
    <citation type="journal article" date="2014" name="Nat. Commun.">
        <title>The emerging biofuel crop Camelina sativa retains a highly undifferentiated hexaploid genome structure.</title>
        <authorList>
            <person name="Kagale S."/>
            <person name="Koh C."/>
            <person name="Nixon J."/>
            <person name="Bollina V."/>
            <person name="Clarke W.E."/>
            <person name="Tuteja R."/>
            <person name="Spillane C."/>
            <person name="Robinson S.J."/>
            <person name="Links M.G."/>
            <person name="Clarke C."/>
            <person name="Higgins E.E."/>
            <person name="Huebert T."/>
            <person name="Sharpe A.G."/>
            <person name="Parkin I.A."/>
        </authorList>
    </citation>
    <scope>NUCLEOTIDE SEQUENCE [LARGE SCALE GENOMIC DNA]</scope>
    <source>
        <strain evidence="7">cv. DH55</strain>
    </source>
</reference>
<evidence type="ECO:0000256" key="3">
    <source>
        <dbReference type="ARBA" id="ARBA00022692"/>
    </source>
</evidence>
<protein>
    <submittedName>
        <fullName evidence="8">Bax inhibitor 1</fullName>
    </submittedName>
</protein>
<organism evidence="7 8">
    <name type="scientific">Camelina sativa</name>
    <name type="common">False flax</name>
    <name type="synonym">Myagrum sativum</name>
    <dbReference type="NCBI Taxonomy" id="90675"/>
    <lineage>
        <taxon>Eukaryota</taxon>
        <taxon>Viridiplantae</taxon>
        <taxon>Streptophyta</taxon>
        <taxon>Embryophyta</taxon>
        <taxon>Tracheophyta</taxon>
        <taxon>Spermatophyta</taxon>
        <taxon>Magnoliopsida</taxon>
        <taxon>eudicotyledons</taxon>
        <taxon>Gunneridae</taxon>
        <taxon>Pentapetalae</taxon>
        <taxon>rosids</taxon>
        <taxon>malvids</taxon>
        <taxon>Brassicales</taxon>
        <taxon>Brassicaceae</taxon>
        <taxon>Camelineae</taxon>
        <taxon>Camelina</taxon>
    </lineage>
</organism>
<accession>A0ABM0V1X7</accession>
<feature type="transmembrane region" description="Helical" evidence="6">
    <location>
        <begin position="56"/>
        <end position="74"/>
    </location>
</feature>
<evidence type="ECO:0000256" key="5">
    <source>
        <dbReference type="ARBA" id="ARBA00023136"/>
    </source>
</evidence>
<dbReference type="Pfam" id="PF01027">
    <property type="entry name" value="Bax1-I"/>
    <property type="match status" value="1"/>
</dbReference>
<comment type="subcellular location">
    <subcellularLocation>
        <location evidence="1">Membrane</location>
        <topology evidence="1">Multi-pass membrane protein</topology>
    </subcellularLocation>
</comment>
<dbReference type="Proteomes" id="UP000694864">
    <property type="component" value="Chromosome 12"/>
</dbReference>
<evidence type="ECO:0000313" key="7">
    <source>
        <dbReference type="Proteomes" id="UP000694864"/>
    </source>
</evidence>
<dbReference type="CDD" id="cd10430">
    <property type="entry name" value="BI-1"/>
    <property type="match status" value="1"/>
</dbReference>
<evidence type="ECO:0000256" key="2">
    <source>
        <dbReference type="ARBA" id="ARBA00010350"/>
    </source>
</evidence>
<feature type="transmembrane region" description="Helical" evidence="6">
    <location>
        <begin position="163"/>
        <end position="188"/>
    </location>
</feature>
<feature type="transmembrane region" description="Helical" evidence="6">
    <location>
        <begin position="86"/>
        <end position="107"/>
    </location>
</feature>
<dbReference type="PANTHER" id="PTHR23291">
    <property type="entry name" value="BAX INHIBITOR-RELATED"/>
    <property type="match status" value="1"/>
</dbReference>
<proteinExistence type="inferred from homology"/>
<dbReference type="RefSeq" id="XP_010449593.1">
    <property type="nucleotide sequence ID" value="XM_010451291.2"/>
</dbReference>
<gene>
    <name evidence="8" type="primary">LOC104731805</name>
</gene>
<evidence type="ECO:0000256" key="6">
    <source>
        <dbReference type="RuleBase" id="RU004379"/>
    </source>
</evidence>
<keyword evidence="7" id="KW-1185">Reference proteome</keyword>
<feature type="transmembrane region" description="Helical" evidence="6">
    <location>
        <begin position="113"/>
        <end position="133"/>
    </location>
</feature>
<reference evidence="8" key="2">
    <citation type="submission" date="2025-08" db="UniProtKB">
        <authorList>
            <consortium name="RefSeq"/>
        </authorList>
    </citation>
    <scope>IDENTIFICATION</scope>
    <source>
        <tissue evidence="8">Leaf</tissue>
    </source>
</reference>